<dbReference type="AlphaFoldDB" id="A0A081BPC7"/>
<organism evidence="5">
    <name type="scientific">Candidatus Moduliflexus flocculans</name>
    <dbReference type="NCBI Taxonomy" id="1499966"/>
    <lineage>
        <taxon>Bacteria</taxon>
        <taxon>Candidatus Moduliflexota</taxon>
        <taxon>Candidatus Moduliflexia</taxon>
        <taxon>Candidatus Moduliflexales</taxon>
        <taxon>Candidatus Moduliflexaceae</taxon>
    </lineage>
</organism>
<dbReference type="PROSITE" id="PS50995">
    <property type="entry name" value="HTH_MARR_2"/>
    <property type="match status" value="1"/>
</dbReference>
<dbReference type="InterPro" id="IPR000835">
    <property type="entry name" value="HTH_MarR-typ"/>
</dbReference>
<dbReference type="HOGENOM" id="CLU_083287_18_3_0"/>
<dbReference type="PANTHER" id="PTHR42756:SF1">
    <property type="entry name" value="TRANSCRIPTIONAL REPRESSOR OF EMRAB OPERON"/>
    <property type="match status" value="1"/>
</dbReference>
<dbReference type="STRING" id="1499966.U14_03494"/>
<reference evidence="5" key="1">
    <citation type="journal article" date="2015" name="PeerJ">
        <title>First genomic representation of candidate bacterial phylum KSB3 points to enhanced environmental sensing as a trigger of wastewater bulking.</title>
        <authorList>
            <person name="Sekiguchi Y."/>
            <person name="Ohashi A."/>
            <person name="Parks D.H."/>
            <person name="Yamauchi T."/>
            <person name="Tyson G.W."/>
            <person name="Hugenholtz P."/>
        </authorList>
    </citation>
    <scope>NUCLEOTIDE SEQUENCE [LARGE SCALE GENOMIC DNA]</scope>
</reference>
<dbReference type="CDD" id="cd00090">
    <property type="entry name" value="HTH_ARSR"/>
    <property type="match status" value="1"/>
</dbReference>
<dbReference type="InterPro" id="IPR036388">
    <property type="entry name" value="WH-like_DNA-bd_sf"/>
</dbReference>
<dbReference type="Proteomes" id="UP000030700">
    <property type="component" value="Unassembled WGS sequence"/>
</dbReference>
<dbReference type="InterPro" id="IPR011991">
    <property type="entry name" value="ArsR-like_HTH"/>
</dbReference>
<name>A0A081BPC7_9BACT</name>
<proteinExistence type="predicted"/>
<protein>
    <submittedName>
        <fullName evidence="5">Transcriptional regulator, MarR family</fullName>
    </submittedName>
</protein>
<keyword evidence="2" id="KW-0238">DNA-binding</keyword>
<keyword evidence="3" id="KW-0804">Transcription</keyword>
<dbReference type="EMBL" id="DF820458">
    <property type="protein sequence ID" value="GAK52243.1"/>
    <property type="molecule type" value="Genomic_DNA"/>
</dbReference>
<evidence type="ECO:0000256" key="3">
    <source>
        <dbReference type="ARBA" id="ARBA00023163"/>
    </source>
</evidence>
<evidence type="ECO:0000313" key="5">
    <source>
        <dbReference type="EMBL" id="GAK52243.1"/>
    </source>
</evidence>
<dbReference type="GO" id="GO:0003700">
    <property type="term" value="F:DNA-binding transcription factor activity"/>
    <property type="evidence" value="ECO:0007669"/>
    <property type="project" value="InterPro"/>
</dbReference>
<dbReference type="Gene3D" id="1.10.10.10">
    <property type="entry name" value="Winged helix-like DNA-binding domain superfamily/Winged helix DNA-binding domain"/>
    <property type="match status" value="1"/>
</dbReference>
<dbReference type="InterPro" id="IPR036390">
    <property type="entry name" value="WH_DNA-bd_sf"/>
</dbReference>
<feature type="domain" description="HTH marR-type" evidence="4">
    <location>
        <begin position="1"/>
        <end position="139"/>
    </location>
</feature>
<accession>A0A081BPC7</accession>
<evidence type="ECO:0000256" key="2">
    <source>
        <dbReference type="ARBA" id="ARBA00023125"/>
    </source>
</evidence>
<evidence type="ECO:0000259" key="4">
    <source>
        <dbReference type="PROSITE" id="PS50995"/>
    </source>
</evidence>
<dbReference type="SUPFAM" id="SSF46785">
    <property type="entry name" value="Winged helix' DNA-binding domain"/>
    <property type="match status" value="1"/>
</dbReference>
<keyword evidence="6" id="KW-1185">Reference proteome</keyword>
<sequence length="152" mass="17143">MKPNREGGFLIAKIHQAAGRIFAAKLKAYNISDINPAQGRILFVLWEQDGISINELAKRASLGKSTLTSMLDRLEDAGFVRRVPSPDDRRAILIERTQKDKDLQAVYLAVSQEMNDLFYRGLSDEAIDTFEQTLRQILENVTGAEHPINEED</sequence>
<evidence type="ECO:0000256" key="1">
    <source>
        <dbReference type="ARBA" id="ARBA00023015"/>
    </source>
</evidence>
<evidence type="ECO:0000313" key="6">
    <source>
        <dbReference type="Proteomes" id="UP000030700"/>
    </source>
</evidence>
<dbReference type="SMART" id="SM00347">
    <property type="entry name" value="HTH_MARR"/>
    <property type="match status" value="1"/>
</dbReference>
<dbReference type="PRINTS" id="PR00598">
    <property type="entry name" value="HTHMARR"/>
</dbReference>
<dbReference type="PANTHER" id="PTHR42756">
    <property type="entry name" value="TRANSCRIPTIONAL REGULATOR, MARR"/>
    <property type="match status" value="1"/>
</dbReference>
<keyword evidence="1" id="KW-0805">Transcription regulation</keyword>
<dbReference type="Pfam" id="PF01047">
    <property type="entry name" value="MarR"/>
    <property type="match status" value="1"/>
</dbReference>
<dbReference type="GO" id="GO:0003677">
    <property type="term" value="F:DNA binding"/>
    <property type="evidence" value="ECO:0007669"/>
    <property type="project" value="UniProtKB-KW"/>
</dbReference>
<gene>
    <name evidence="5" type="ORF">U14_03494</name>
</gene>